<feature type="transmembrane region" description="Helical" evidence="2">
    <location>
        <begin position="6"/>
        <end position="31"/>
    </location>
</feature>
<dbReference type="CTD" id="9805370"/>
<feature type="transmembrane region" description="Helical" evidence="2">
    <location>
        <begin position="43"/>
        <end position="70"/>
    </location>
</feature>
<dbReference type="AlphaFoldDB" id="A0A6A5H115"/>
<gene>
    <name evidence="3" type="ORF">GCK72_008950</name>
</gene>
<dbReference type="GeneID" id="9805370"/>
<feature type="region of interest" description="Disordered" evidence="1">
    <location>
        <begin position="128"/>
        <end position="148"/>
    </location>
</feature>
<accession>A0A6A5H115</accession>
<feature type="compositionally biased region" description="Basic and acidic residues" evidence="1">
    <location>
        <begin position="129"/>
        <end position="148"/>
    </location>
</feature>
<dbReference type="EMBL" id="WUAV01000003">
    <property type="protein sequence ID" value="KAF1760701.1"/>
    <property type="molecule type" value="Genomic_DNA"/>
</dbReference>
<evidence type="ECO:0000313" key="3">
    <source>
        <dbReference type="EMBL" id="KAF1760701.1"/>
    </source>
</evidence>
<dbReference type="RefSeq" id="XP_003099513.2">
    <property type="nucleotide sequence ID" value="XM_003099465.2"/>
</dbReference>
<keyword evidence="2" id="KW-0812">Transmembrane</keyword>
<keyword evidence="2" id="KW-0472">Membrane</keyword>
<evidence type="ECO:0000256" key="1">
    <source>
        <dbReference type="SAM" id="MobiDB-lite"/>
    </source>
</evidence>
<dbReference type="KEGG" id="crq:GCK72_008950"/>
<comment type="caution">
    <text evidence="3">The sequence shown here is derived from an EMBL/GenBank/DDBJ whole genome shotgun (WGS) entry which is preliminary data.</text>
</comment>
<feature type="transmembrane region" description="Helical" evidence="2">
    <location>
        <begin position="90"/>
        <end position="111"/>
    </location>
</feature>
<keyword evidence="2" id="KW-1133">Transmembrane helix</keyword>
<name>A0A6A5H115_CAERE</name>
<protein>
    <submittedName>
        <fullName evidence="3">Uncharacterized protein</fullName>
    </submittedName>
</protein>
<sequence length="148" mass="17481">MDYLMIFLELIFVVQTAFLATWTTTFIYSASDMCTLAEISISVFYYIAVLMQVRYVIILDFLLCITDNVILISIKFEMEMVQHFQQDWNIFIASAVGHLFHNFMFFGLFLVQYKWQECNKSFEALQQADSKDQNEEKNKEKTAPIEYV</sequence>
<dbReference type="Proteomes" id="UP000483820">
    <property type="component" value="Chromosome III"/>
</dbReference>
<proteinExistence type="predicted"/>
<evidence type="ECO:0000256" key="2">
    <source>
        <dbReference type="SAM" id="Phobius"/>
    </source>
</evidence>
<organism evidence="3 4">
    <name type="scientific">Caenorhabditis remanei</name>
    <name type="common">Caenorhabditis vulgaris</name>
    <dbReference type="NCBI Taxonomy" id="31234"/>
    <lineage>
        <taxon>Eukaryota</taxon>
        <taxon>Metazoa</taxon>
        <taxon>Ecdysozoa</taxon>
        <taxon>Nematoda</taxon>
        <taxon>Chromadorea</taxon>
        <taxon>Rhabditida</taxon>
        <taxon>Rhabditina</taxon>
        <taxon>Rhabditomorpha</taxon>
        <taxon>Rhabditoidea</taxon>
        <taxon>Rhabditidae</taxon>
        <taxon>Peloderinae</taxon>
        <taxon>Caenorhabditis</taxon>
    </lineage>
</organism>
<evidence type="ECO:0000313" key="4">
    <source>
        <dbReference type="Proteomes" id="UP000483820"/>
    </source>
</evidence>
<reference evidence="3 4" key="1">
    <citation type="submission" date="2019-12" db="EMBL/GenBank/DDBJ databases">
        <title>Chromosome-level assembly of the Caenorhabditis remanei genome.</title>
        <authorList>
            <person name="Teterina A.A."/>
            <person name="Willis J.H."/>
            <person name="Phillips P.C."/>
        </authorList>
    </citation>
    <scope>NUCLEOTIDE SEQUENCE [LARGE SCALE GENOMIC DNA]</scope>
    <source>
        <strain evidence="3 4">PX506</strain>
        <tissue evidence="3">Whole organism</tissue>
    </source>
</reference>